<dbReference type="AlphaFoldDB" id="A0A126V7J4"/>
<keyword evidence="6" id="KW-1185">Reference proteome</keyword>
<dbReference type="SUPFAM" id="SSF51261">
    <property type="entry name" value="Duplicated hybrid motif"/>
    <property type="match status" value="1"/>
</dbReference>
<evidence type="ECO:0000313" key="6">
    <source>
        <dbReference type="Proteomes" id="UP000070371"/>
    </source>
</evidence>
<dbReference type="InterPro" id="IPR045974">
    <property type="entry name" value="DUF5930"/>
</dbReference>
<keyword evidence="2" id="KW-1133">Transmembrane helix</keyword>
<dbReference type="Gene3D" id="2.70.70.10">
    <property type="entry name" value="Glucose Permease (Domain IIA)"/>
    <property type="match status" value="1"/>
</dbReference>
<dbReference type="GO" id="GO:0004222">
    <property type="term" value="F:metalloendopeptidase activity"/>
    <property type="evidence" value="ECO:0007669"/>
    <property type="project" value="TreeGrafter"/>
</dbReference>
<feature type="transmembrane region" description="Helical" evidence="2">
    <location>
        <begin position="33"/>
        <end position="55"/>
    </location>
</feature>
<accession>A0A126V7J4</accession>
<keyword evidence="1" id="KW-0175">Coiled coil</keyword>
<feature type="domain" description="M23ase beta-sheet core" evidence="3">
    <location>
        <begin position="325"/>
        <end position="420"/>
    </location>
</feature>
<dbReference type="CDD" id="cd12797">
    <property type="entry name" value="M23_peptidase"/>
    <property type="match status" value="1"/>
</dbReference>
<dbReference type="KEGG" id="hat:RC74_15145"/>
<proteinExistence type="predicted"/>
<evidence type="ECO:0000259" key="4">
    <source>
        <dbReference type="Pfam" id="PF19353"/>
    </source>
</evidence>
<dbReference type="Pfam" id="PF01551">
    <property type="entry name" value="Peptidase_M23"/>
    <property type="match status" value="1"/>
</dbReference>
<dbReference type="InterPro" id="IPR016047">
    <property type="entry name" value="M23ase_b-sheet_dom"/>
</dbReference>
<feature type="coiled-coil region" evidence="1">
    <location>
        <begin position="99"/>
        <end position="154"/>
    </location>
</feature>
<organism evidence="5 6">
    <name type="scientific">Falsihalocynthiibacter arcticus</name>
    <dbReference type="NCBI Taxonomy" id="1579316"/>
    <lineage>
        <taxon>Bacteria</taxon>
        <taxon>Pseudomonadati</taxon>
        <taxon>Pseudomonadota</taxon>
        <taxon>Alphaproteobacteria</taxon>
        <taxon>Rhodobacterales</taxon>
        <taxon>Roseobacteraceae</taxon>
        <taxon>Falsihalocynthiibacter</taxon>
    </lineage>
</organism>
<dbReference type="PANTHER" id="PTHR21666:SF270">
    <property type="entry name" value="MUREIN HYDROLASE ACTIVATOR ENVC"/>
    <property type="match status" value="1"/>
</dbReference>
<dbReference type="InterPro" id="IPR011055">
    <property type="entry name" value="Dup_hybrid_motif"/>
</dbReference>
<dbReference type="PANTHER" id="PTHR21666">
    <property type="entry name" value="PEPTIDASE-RELATED"/>
    <property type="match status" value="1"/>
</dbReference>
<evidence type="ECO:0000256" key="1">
    <source>
        <dbReference type="SAM" id="Coils"/>
    </source>
</evidence>
<evidence type="ECO:0000259" key="3">
    <source>
        <dbReference type="Pfam" id="PF01551"/>
    </source>
</evidence>
<reference evidence="5 6" key="1">
    <citation type="submission" date="2016-02" db="EMBL/GenBank/DDBJ databases">
        <title>Complete genome sequence of Halocynthiibacter arcticus PAMC 20958t from arctic marine sediment.</title>
        <authorList>
            <person name="Lee Y.M."/>
            <person name="Baek K."/>
            <person name="Lee H.K."/>
            <person name="Shin S.C."/>
        </authorList>
    </citation>
    <scope>NUCLEOTIDE SEQUENCE [LARGE SCALE GENOMIC DNA]</scope>
    <source>
        <strain evidence="5">PAMC 20958</strain>
    </source>
</reference>
<feature type="domain" description="DUF5930" evidence="4">
    <location>
        <begin position="1"/>
        <end position="314"/>
    </location>
</feature>
<name>A0A126V7J4_9RHOB</name>
<dbReference type="EMBL" id="CP014327">
    <property type="protein sequence ID" value="AML53689.1"/>
    <property type="molecule type" value="Genomic_DNA"/>
</dbReference>
<sequence length="431" mass="47321">MNSAFEKRLPERRLFLKSDTETRFVRLSPTTQAVALLGSASVIAWTIIASSVLFMNSIGSGSVRDQADREQYLYEARLNALSQERDSRTQDALDAQNRFSAALDQISKMQSELLALEDRRLELKTGVDVIQTTLRTAIHERDNARRETEDLNLKLAEGEAFTPSEGALEDITGTVDFLTAALDNAADERDEIVVSASTAQATIEDLEFEALLTQQRNDKIFSQLEDAVSVSLAPMDKMFRDAGLSPDRMIDQIRSGYTGQGGPLTPLTFSTKGERPDADSLRANTILRSMDDINIYRIAATKAPFALPLKSAFRFTSGFGPRWGRMHNGTDFAASYGTPIYTTGDGVVISAGWLSGFGKLVKVQHEFGIVTYYAHMSKINVSKGQRVSRGDQLGAMGSTGRSTGTHLHYEVHVGGKPVNPMKFIKAASDVF</sequence>
<dbReference type="STRING" id="1579316.RC74_15145"/>
<evidence type="ECO:0000313" key="5">
    <source>
        <dbReference type="EMBL" id="AML53689.1"/>
    </source>
</evidence>
<dbReference type="InterPro" id="IPR050570">
    <property type="entry name" value="Cell_wall_metabolism_enzyme"/>
</dbReference>
<keyword evidence="2" id="KW-0812">Transmembrane</keyword>
<protein>
    <submittedName>
        <fullName evidence="5">Peptidase M23</fullName>
    </submittedName>
</protein>
<gene>
    <name evidence="5" type="ORF">RC74_15145</name>
</gene>
<dbReference type="Proteomes" id="UP000070371">
    <property type="component" value="Chromosome"/>
</dbReference>
<dbReference type="Pfam" id="PF19353">
    <property type="entry name" value="DUF5930"/>
    <property type="match status" value="1"/>
</dbReference>
<keyword evidence="2" id="KW-0472">Membrane</keyword>
<evidence type="ECO:0000256" key="2">
    <source>
        <dbReference type="SAM" id="Phobius"/>
    </source>
</evidence>